<name>A0A5S4FG77_9ACTN</name>
<comment type="caution">
    <text evidence="1">The sequence shown here is derived from an EMBL/GenBank/DDBJ whole genome shotgun (WGS) entry which is preliminary data.</text>
</comment>
<evidence type="ECO:0000313" key="2">
    <source>
        <dbReference type="Proteomes" id="UP000306628"/>
    </source>
</evidence>
<proteinExistence type="predicted"/>
<dbReference type="InterPro" id="IPR036894">
    <property type="entry name" value="YbaB-like_sf"/>
</dbReference>
<dbReference type="SUPFAM" id="SSF82607">
    <property type="entry name" value="YbaB-like"/>
    <property type="match status" value="1"/>
</dbReference>
<dbReference type="EMBL" id="VCKX01000341">
    <property type="protein sequence ID" value="TMR18580.1"/>
    <property type="molecule type" value="Genomic_DNA"/>
</dbReference>
<dbReference type="AlphaFoldDB" id="A0A5S4FG77"/>
<evidence type="ECO:0000313" key="1">
    <source>
        <dbReference type="EMBL" id="TMR18580.1"/>
    </source>
</evidence>
<sequence length="149" mass="16314">MLLLLYSPQLGGGGLTEDADAAGLQAYADELRETFMRMQREASDLNARAQAIRTTEKSADGLVSATVSVRGDLIRLDLDPRVFRRPDARGLADAITDTVQRAKAKALEELVGLFEPVIPPEQLRAHLDGDLEAVLDQLSSRMLGEGRRR</sequence>
<dbReference type="OrthoDB" id="3625992at2"/>
<dbReference type="Gene3D" id="3.30.1310.10">
    <property type="entry name" value="Nucleoid-associated protein YbaB-like domain"/>
    <property type="match status" value="1"/>
</dbReference>
<protein>
    <submittedName>
        <fullName evidence="1">YbaB/EbfC family nucleoid-associated protein</fullName>
    </submittedName>
</protein>
<dbReference type="Proteomes" id="UP000306628">
    <property type="component" value="Unassembled WGS sequence"/>
</dbReference>
<dbReference type="InterPro" id="IPR004401">
    <property type="entry name" value="YbaB/EbfC"/>
</dbReference>
<gene>
    <name evidence="1" type="ORF">ETD85_53555</name>
</gene>
<organism evidence="1 2">
    <name type="scientific">Nonomuraea zeae</name>
    <dbReference type="NCBI Taxonomy" id="1642303"/>
    <lineage>
        <taxon>Bacteria</taxon>
        <taxon>Bacillati</taxon>
        <taxon>Actinomycetota</taxon>
        <taxon>Actinomycetes</taxon>
        <taxon>Streptosporangiales</taxon>
        <taxon>Streptosporangiaceae</taxon>
        <taxon>Nonomuraea</taxon>
    </lineage>
</organism>
<reference evidence="1 2" key="1">
    <citation type="submission" date="2019-05" db="EMBL/GenBank/DDBJ databases">
        <title>Draft genome sequence of Nonomuraea zeae DSM 100528.</title>
        <authorList>
            <person name="Saricaoglu S."/>
            <person name="Isik K."/>
        </authorList>
    </citation>
    <scope>NUCLEOTIDE SEQUENCE [LARGE SCALE GENOMIC DNA]</scope>
    <source>
        <strain evidence="1 2">DSM 100528</strain>
    </source>
</reference>
<keyword evidence="2" id="KW-1185">Reference proteome</keyword>
<dbReference type="Pfam" id="PF02575">
    <property type="entry name" value="YbaB_DNA_bd"/>
    <property type="match status" value="1"/>
</dbReference>
<accession>A0A5S4FG77</accession>
<dbReference type="GO" id="GO:0003677">
    <property type="term" value="F:DNA binding"/>
    <property type="evidence" value="ECO:0007669"/>
    <property type="project" value="InterPro"/>
</dbReference>